<dbReference type="SUPFAM" id="SSF52540">
    <property type="entry name" value="P-loop containing nucleoside triphosphate hydrolases"/>
    <property type="match status" value="1"/>
</dbReference>
<accession>A0A674NP35</accession>
<evidence type="ECO:0000259" key="10">
    <source>
        <dbReference type="PROSITE" id="PS51717"/>
    </source>
</evidence>
<evidence type="ECO:0000256" key="1">
    <source>
        <dbReference type="ARBA" id="ARBA00004123"/>
    </source>
</evidence>
<dbReference type="InterPro" id="IPR057365">
    <property type="entry name" value="URGCP"/>
</dbReference>
<reference evidence="11" key="1">
    <citation type="journal article" date="2011" name="Genome Biol. Evol.">
        <title>Integration of the genetic map and genome assembly of fugu facilitates insights into distinct features of genome evolution in teleosts and mammals.</title>
        <authorList>
            <person name="Kai W."/>
            <person name="Kikuchi K."/>
            <person name="Tohari S."/>
            <person name="Chew A.K."/>
            <person name="Tay A."/>
            <person name="Fujiwara A."/>
            <person name="Hosoya S."/>
            <person name="Suetake H."/>
            <person name="Naruse K."/>
            <person name="Brenner S."/>
            <person name="Suzuki Y."/>
            <person name="Venkatesh B."/>
        </authorList>
    </citation>
    <scope>NUCLEOTIDE SEQUENCE [LARGE SCALE GENOMIC DNA]</scope>
</reference>
<feature type="domain" description="VLIG-type G" evidence="10">
    <location>
        <begin position="1454"/>
        <end position="1695"/>
    </location>
</feature>
<sequence>MSSSDEVAAELTLVLVGDTNSMKTGSQNILFDHDMEQISEGLYDLCGRHISVINLLGHQNSETCQLNKGVHAFILLVSNSHHESSYRARRQWLEKAFGEESLPYLLTVVTHESDEQCKSALTNLKRDDSFNDKRYHTCKKGMPDETEILALLEKVDVMVQENNPSCYTRPKCEGAHEEDKIKSSEFQGNQQGGDPLVLQDLWDSKIKMSSSDEVVAELTLVLVGDTNSMKTGSQNILFDHDKQANVDQISEGLYDLCGRHISVINLLGHQNSETCQLNKGVHAFILLVSNSHHESSYRAGRQWLEKAFGEESLPYLLTVVTHESDEQCKSALTNLKGDDSFNDKRYHTCKKGMTDQREMVTLLEKVDVMVQENNPSCYTRPKCEGAHEEDKIKSSEFQGNQQGGDPLVLLDLWDSKIKMSSSDEVAAELTLVLVGDTNSMKTGSQNILFDHDMEQISEGLYDLCGRHISVINLLGHQNSETCQLNKGVYAFILLVSNSHHESSYRAGRQWLEKAFGEESLPYLLTVVTHESDEQCKSALTNLKRDDSFNDKRYHTCKKGMTDETEILALLEKVDVMVQENNPSCYTRPKCEGAHEEDKIKSSEFQGNQQGGDPLVLLDLWDSKIKMSSSDEVAAELTLVLVGDTNSMKTGSQNILFDHDMEQISEGLYDLCGRHISVINLLGHQNSETCQLNKGVHAFILLVSNSHHESSYRAGRQWLEKAFGEESLPYLLTVVTHESDEQCKSALTNLKRDDSFNDKRYHTCKNGMPDETEILALLEKVDVMVQENNPSCYTRPKCEGAHEEDKIKSSEFQGNQQDSLHPAMDETRRKQLPKSSDESTMKRREAELSSLLGRLCLQEKYRQKLTPADFLKIRPPLEQEPGTCEKDVVLMFSQKLMLLDYTARYIPITQDDPDPGQSDLVPQSSTVEAEKDVFAAFLYMPDSSESKQQSVHPMDIQMALFHCSDSFLKQNLITKLSQCQYALPLLVPDPVTMDIQCPLWTFRQIKKTWKTTGNQDNSNTVTLKTVPICNAKTPMVSFFRLGSLSLSKSQLINNLISSRHNTFYHRDCQGSTKTRHLMEGVAEIAWYCPAGKSNDAFTDCTAFCNLHGDARLLEKQRSILSEKSSVTVVLISARSESDRNFIEDLMKSTKPLILLIVEEKSNTVQFTKGKYRIGLKDRGQSNVSEELKRIIQNILAGPHDSFQLESMATVSGIRLDEEDEACQKGKAATEKVMDLIKGHEVSAIKEKFLTCQGEMWQKWCDTNKKRYRLKDQAEMDKSQKQQKLKEIRKKQCTNFCGELVTVFVEGISSLTPSEKEYFLKWTQLFIDDLTTENVSSILQNYDGTWSEVLMLKEKTEQSDQLRAKQQELEQISEKLHKATFGLEHIYREMGQIYEAHASLQKQPPTGQTDWSQYPELAAELMISGHPIELMDGDAGHVPITWIPRLLEEVIQKLGDKRVFVLSVLGIQSSGKSTMLNAMFGLQFAVSAGRCTKGAFMQLLKVSDEMRDLLKFDYVLVVDTEGLRALELAGDSTLHRDNELATFVVGLGNMTLINVFGENPSEMQDVLEIVVQAFMRMKVVKLSPSCVFVHQNVADVAAAEKNMEGRRRLQEKLDKMVQLAAEEEVYDAQSFSRVISFNVHEDVKYFAQLWEGSPPMAPPNPGYSESIKDLKNFIISRASQSTGITLSQFKSKVQDLWNALLNENFVFSFKNTYEISVYRRLEVAYGNWTWTLRNTMLAVENQHYVKIENGTVDKISHHDLHNQLNEACEKLTKSLTDYFDKDGDSEVLAQWRSRFETKIKEFLDGMVEQVAKKLNAVIQQKEACKKLDERKTELEKNLLQKSKELALTLKDKDKKELQKHFNSLWAEWFSELTAHTKPIANINIADDVTVVLTELGFEWKMINQTKTSGSYKKIPEAGNYSCYVTRKHNNQYEGQLNEFVQQGYKRAKQFFMRGRLSNEEQKLIRDLISAVEEKALTTIKAKPVAITGYNITYLQEVGKNVIKAVEAFDSGKKFTLNKEFSIKLVLYVCDRLKSWLEDSHKKFKHNNDVYIYAKSKKPQFSKAFKAFCKDSSSSVVFGGLICDQLKGSTIEASCIDSATNLADEMRCNHPVFNGNRTNPEKHMMKMLAENEDFDGFMTYIRTPKKYMETFIGKEVEKYIKDNRDKVQNILRRKVENITKLLIKALHDATKAVKTQRGNIEMWVKEFSRLTEHKVKLSISCEGFSDIDNFDFLEEQIETGLTSNKEMMGDLSPDEIKKYRLQPDQILIDQLCNCCWVTCPFCSAVCTNTVKDHSPDKHSAPFHRPIGVNGFRFYGTKMFVVESCTTLVVSDDAFCPHHDSDVTIPYKQYKKAGERYASWEITSDGSLLPFWKWFTYRFQKELEQHYDLRFTGKEEIPNNWGEIKKEDAIKSLDEL</sequence>
<keyword evidence="12" id="KW-1185">Reference proteome</keyword>
<evidence type="ECO:0000256" key="7">
    <source>
        <dbReference type="ARBA" id="ARBA00023242"/>
    </source>
</evidence>
<dbReference type="PANTHER" id="PTHR22796">
    <property type="entry name" value="URG4-RELATED"/>
    <property type="match status" value="1"/>
</dbReference>
<dbReference type="GeneTree" id="ENSGT00940000154393"/>
<dbReference type="InterPro" id="IPR058641">
    <property type="entry name" value="GVIN1_dom"/>
</dbReference>
<dbReference type="Ensembl" id="ENSTRUT00000088734.1">
    <property type="protein sequence ID" value="ENSTRUP00000075044.1"/>
    <property type="gene ID" value="ENSTRUG00000031495.1"/>
</dbReference>
<dbReference type="Pfam" id="PF25683">
    <property type="entry name" value="URGCP_GTPase"/>
    <property type="match status" value="1"/>
</dbReference>
<evidence type="ECO:0000256" key="2">
    <source>
        <dbReference type="ARBA" id="ARBA00004496"/>
    </source>
</evidence>
<evidence type="ECO:0000313" key="11">
    <source>
        <dbReference type="Ensembl" id="ENSTRUP00000075044.1"/>
    </source>
</evidence>
<evidence type="ECO:0000256" key="9">
    <source>
        <dbReference type="SAM" id="MobiDB-lite"/>
    </source>
</evidence>
<evidence type="ECO:0000256" key="4">
    <source>
        <dbReference type="ARBA" id="ARBA00022490"/>
    </source>
</evidence>
<keyword evidence="5" id="KW-0547">Nucleotide-binding</keyword>
<evidence type="ECO:0000313" key="12">
    <source>
        <dbReference type="Proteomes" id="UP000005226"/>
    </source>
</evidence>
<protein>
    <recommendedName>
        <fullName evidence="10">VLIG-type G domain-containing protein</fullName>
    </recommendedName>
</protein>
<dbReference type="Pfam" id="PF25974">
    <property type="entry name" value="URGCP_9th"/>
    <property type="match status" value="1"/>
</dbReference>
<feature type="compositionally biased region" description="Polar residues" evidence="9">
    <location>
        <begin position="809"/>
        <end position="818"/>
    </location>
</feature>
<dbReference type="Pfam" id="PF25496">
    <property type="entry name" value="URGCP"/>
    <property type="match status" value="1"/>
</dbReference>
<name>A0A674NP35_TAKRU</name>
<dbReference type="Gene3D" id="3.40.50.300">
    <property type="entry name" value="P-loop containing nucleotide triphosphate hydrolases"/>
    <property type="match status" value="5"/>
</dbReference>
<reference evidence="11" key="2">
    <citation type="submission" date="2025-05" db="UniProtKB">
        <authorList>
            <consortium name="Ensembl"/>
        </authorList>
    </citation>
    <scope>IDENTIFICATION</scope>
</reference>
<dbReference type="GO" id="GO:0005525">
    <property type="term" value="F:GTP binding"/>
    <property type="evidence" value="ECO:0007669"/>
    <property type="project" value="UniProtKB-KW"/>
</dbReference>
<comment type="subcellular location">
    <subcellularLocation>
        <location evidence="2">Cytoplasm</location>
    </subcellularLocation>
    <subcellularLocation>
        <location evidence="1">Nucleus</location>
    </subcellularLocation>
</comment>
<keyword evidence="8" id="KW-0175">Coiled coil</keyword>
<keyword evidence="6" id="KW-0342">GTP-binding</keyword>
<dbReference type="PANTHER" id="PTHR22796:SF6">
    <property type="entry name" value="INTERFERON-INDUCED VERY LARGE GTPASE 1-RELATED"/>
    <property type="match status" value="1"/>
</dbReference>
<dbReference type="PROSITE" id="PS51717">
    <property type="entry name" value="G_VLIG"/>
    <property type="match status" value="1"/>
</dbReference>
<dbReference type="InterPro" id="IPR030383">
    <property type="entry name" value="G_VLIG_dom"/>
</dbReference>
<feature type="compositionally biased region" description="Basic and acidic residues" evidence="9">
    <location>
        <begin position="822"/>
        <end position="843"/>
    </location>
</feature>
<dbReference type="GO" id="GO:0005634">
    <property type="term" value="C:nucleus"/>
    <property type="evidence" value="ECO:0007669"/>
    <property type="project" value="UniProtKB-SubCell"/>
</dbReference>
<feature type="coiled-coil region" evidence="8">
    <location>
        <begin position="1815"/>
        <end position="1842"/>
    </location>
</feature>
<evidence type="ECO:0000256" key="8">
    <source>
        <dbReference type="SAM" id="Coils"/>
    </source>
</evidence>
<dbReference type="Proteomes" id="UP000005226">
    <property type="component" value="Unplaced"/>
</dbReference>
<dbReference type="InterPro" id="IPR027417">
    <property type="entry name" value="P-loop_NTPase"/>
</dbReference>
<comment type="similarity">
    <text evidence="3">Belongs to the TRAFAC class dynamin-like GTPase superfamily. Very large inducible GTPase (VLIG) family.</text>
</comment>
<dbReference type="Ensembl" id="ENSTRUT00000086960.1">
    <property type="protein sequence ID" value="ENSTRUP00000084806.1"/>
    <property type="gene ID" value="ENSTRUG00000031495.1"/>
</dbReference>
<keyword evidence="4" id="KW-0963">Cytoplasm</keyword>
<dbReference type="GO" id="GO:0005737">
    <property type="term" value="C:cytoplasm"/>
    <property type="evidence" value="ECO:0007669"/>
    <property type="project" value="UniProtKB-SubCell"/>
</dbReference>
<evidence type="ECO:0000256" key="6">
    <source>
        <dbReference type="ARBA" id="ARBA00023134"/>
    </source>
</evidence>
<feature type="region of interest" description="Disordered" evidence="9">
    <location>
        <begin position="802"/>
        <end position="843"/>
    </location>
</feature>
<proteinExistence type="inferred from homology"/>
<organism evidence="11 12">
    <name type="scientific">Takifugu rubripes</name>
    <name type="common">Japanese pufferfish</name>
    <name type="synonym">Fugu rubripes</name>
    <dbReference type="NCBI Taxonomy" id="31033"/>
    <lineage>
        <taxon>Eukaryota</taxon>
        <taxon>Metazoa</taxon>
        <taxon>Chordata</taxon>
        <taxon>Craniata</taxon>
        <taxon>Vertebrata</taxon>
        <taxon>Euteleostomi</taxon>
        <taxon>Actinopterygii</taxon>
        <taxon>Neopterygii</taxon>
        <taxon>Teleostei</taxon>
        <taxon>Neoteleostei</taxon>
        <taxon>Acanthomorphata</taxon>
        <taxon>Eupercaria</taxon>
        <taxon>Tetraodontiformes</taxon>
        <taxon>Tetradontoidea</taxon>
        <taxon>Tetraodontidae</taxon>
        <taxon>Takifugu</taxon>
    </lineage>
</organism>
<evidence type="ECO:0000256" key="3">
    <source>
        <dbReference type="ARBA" id="ARBA00006828"/>
    </source>
</evidence>
<evidence type="ECO:0000256" key="5">
    <source>
        <dbReference type="ARBA" id="ARBA00022741"/>
    </source>
</evidence>
<keyword evidence="7" id="KW-0539">Nucleus</keyword>